<dbReference type="Gene3D" id="3.30.50.10">
    <property type="entry name" value="Erythroid Transcription Factor GATA-1, subunit A"/>
    <property type="match status" value="1"/>
</dbReference>
<reference evidence="4" key="2">
    <citation type="submission" date="2014-06" db="EMBL/GenBank/DDBJ databases">
        <title>The complete genome of Blastobotrys (Arxula) adeninivorans LS3 - a yeast of biotechnological interest.</title>
        <authorList>
            <person name="Kunze G."/>
            <person name="Gaillardin C."/>
            <person name="Czernicka M."/>
            <person name="Durrens P."/>
            <person name="Martin T."/>
            <person name="Boer E."/>
            <person name="Gabaldon T."/>
            <person name="Cruz J."/>
            <person name="Talla E."/>
            <person name="Marck C."/>
            <person name="Goffeau A."/>
            <person name="Barbe V."/>
            <person name="Baret P."/>
            <person name="Baronian K."/>
            <person name="Beier S."/>
            <person name="Bleykasten C."/>
            <person name="Bode R."/>
            <person name="Casaregola S."/>
            <person name="Despons L."/>
            <person name="Fairhead C."/>
            <person name="Giersberg M."/>
            <person name="Gierski P."/>
            <person name="Hahnel U."/>
            <person name="Hartmann A."/>
            <person name="Jankowska D."/>
            <person name="Jubin C."/>
            <person name="Jung P."/>
            <person name="Lafontaine I."/>
            <person name="Leh-Louis V."/>
            <person name="Lemaire M."/>
            <person name="Marcet-Houben M."/>
            <person name="Mascher M."/>
            <person name="Morel G."/>
            <person name="Richard G.-F."/>
            <person name="Riechen J."/>
            <person name="Sacerdot C."/>
            <person name="Sarkar A."/>
            <person name="Savel G."/>
            <person name="Schacherer J."/>
            <person name="Sherman D."/>
            <person name="Straub M.-L."/>
            <person name="Stein N."/>
            <person name="Thierry A."/>
            <person name="Trautwein-Schult A."/>
            <person name="Westhof E."/>
            <person name="Worch S."/>
            <person name="Dujon B."/>
            <person name="Souciet J.-L."/>
            <person name="Wincker P."/>
            <person name="Scholz U."/>
            <person name="Neuveglise N."/>
        </authorList>
    </citation>
    <scope>NUCLEOTIDE SEQUENCE</scope>
    <source>
        <strain evidence="4">LS3</strain>
    </source>
</reference>
<evidence type="ECO:0000256" key="1">
    <source>
        <dbReference type="PROSITE-ProRule" id="PRU00094"/>
    </source>
</evidence>
<feature type="compositionally biased region" description="Low complexity" evidence="2">
    <location>
        <begin position="173"/>
        <end position="182"/>
    </location>
</feature>
<gene>
    <name evidence="4" type="ORF">GNLVRS02_ARAD1D33110g</name>
</gene>
<proteinExistence type="predicted"/>
<feature type="compositionally biased region" description="Low complexity" evidence="2">
    <location>
        <begin position="262"/>
        <end position="284"/>
    </location>
</feature>
<name>A0A060TBM5_BLAAD</name>
<organism evidence="4">
    <name type="scientific">Blastobotrys adeninivorans</name>
    <name type="common">Yeast</name>
    <name type="synonym">Arxula adeninivorans</name>
    <dbReference type="NCBI Taxonomy" id="409370"/>
    <lineage>
        <taxon>Eukaryota</taxon>
        <taxon>Fungi</taxon>
        <taxon>Dikarya</taxon>
        <taxon>Ascomycota</taxon>
        <taxon>Saccharomycotina</taxon>
        <taxon>Dipodascomycetes</taxon>
        <taxon>Dipodascales</taxon>
        <taxon>Trichomonascaceae</taxon>
        <taxon>Blastobotrys</taxon>
    </lineage>
</organism>
<dbReference type="Pfam" id="PF25823">
    <property type="entry name" value="Ams2-SPT21_N"/>
    <property type="match status" value="1"/>
</dbReference>
<dbReference type="AlphaFoldDB" id="A0A060TBM5"/>
<dbReference type="CDD" id="cd00202">
    <property type="entry name" value="ZnF_GATA"/>
    <property type="match status" value="1"/>
</dbReference>
<dbReference type="EMBL" id="HG937694">
    <property type="protein sequence ID" value="CDP38368.1"/>
    <property type="molecule type" value="Genomic_DNA"/>
</dbReference>
<dbReference type="InterPro" id="IPR013088">
    <property type="entry name" value="Znf_NHR/GATA"/>
</dbReference>
<dbReference type="Pfam" id="PF00320">
    <property type="entry name" value="GATA"/>
    <property type="match status" value="1"/>
</dbReference>
<dbReference type="GO" id="GO:0008270">
    <property type="term" value="F:zinc ion binding"/>
    <property type="evidence" value="ECO:0007669"/>
    <property type="project" value="UniProtKB-KW"/>
</dbReference>
<feature type="region of interest" description="Disordered" evidence="2">
    <location>
        <begin position="450"/>
        <end position="518"/>
    </location>
</feature>
<feature type="region of interest" description="Disordered" evidence="2">
    <location>
        <begin position="131"/>
        <end position="295"/>
    </location>
</feature>
<dbReference type="SMART" id="SM00401">
    <property type="entry name" value="ZnF_GATA"/>
    <property type="match status" value="1"/>
</dbReference>
<dbReference type="GO" id="GO:0000183">
    <property type="term" value="P:rDNA heterochromatin formation"/>
    <property type="evidence" value="ECO:0007669"/>
    <property type="project" value="TreeGrafter"/>
</dbReference>
<reference evidence="4" key="1">
    <citation type="submission" date="2014-02" db="EMBL/GenBank/DDBJ databases">
        <authorList>
            <person name="Genoscope - CEA"/>
        </authorList>
    </citation>
    <scope>NUCLEOTIDE SEQUENCE</scope>
    <source>
        <strain evidence="4">LS3</strain>
    </source>
</reference>
<feature type="compositionally biased region" description="Polar residues" evidence="2">
    <location>
        <begin position="247"/>
        <end position="260"/>
    </location>
</feature>
<dbReference type="SUPFAM" id="SSF57716">
    <property type="entry name" value="Glucocorticoid receptor-like (DNA-binding domain)"/>
    <property type="match status" value="1"/>
</dbReference>
<protein>
    <submittedName>
        <fullName evidence="4">ARAD1D33110p</fullName>
    </submittedName>
</protein>
<dbReference type="PANTHER" id="PTHR39147">
    <property type="entry name" value="PROTEIN SPT21"/>
    <property type="match status" value="1"/>
</dbReference>
<feature type="compositionally biased region" description="Basic and acidic residues" evidence="2">
    <location>
        <begin position="507"/>
        <end position="518"/>
    </location>
</feature>
<dbReference type="GO" id="GO:0043565">
    <property type="term" value="F:sequence-specific DNA binding"/>
    <property type="evidence" value="ECO:0007669"/>
    <property type="project" value="InterPro"/>
</dbReference>
<feature type="region of interest" description="Disordered" evidence="2">
    <location>
        <begin position="336"/>
        <end position="408"/>
    </location>
</feature>
<keyword evidence="1" id="KW-0863">Zinc-finger</keyword>
<feature type="compositionally biased region" description="Polar residues" evidence="2">
    <location>
        <begin position="138"/>
        <end position="147"/>
    </location>
</feature>
<keyword evidence="1" id="KW-0862">Zinc</keyword>
<dbReference type="InterPro" id="IPR057725">
    <property type="entry name" value="Ams2-SPT21_N"/>
</dbReference>
<dbReference type="InterPro" id="IPR042403">
    <property type="entry name" value="Spt21/Ams2"/>
</dbReference>
<sequence>MDQLDLPVRPMRLKILYTFDRDMSVSCLARSSASANVTVAQNLGMVNLLSCLECVCASSPDIALDELQDYAVYSTDYSEYDHPSVGHGLLSTLLNSTTASVNVMGQVTQSTSPFYSQETLEVSMQFRPIPCKRKKLSSTDTNTSSLPKRTKLDPPLARPSKTIAVFGNLASSPPARTRTAAAPTPPAGPATATDIDDDDFDVPPAPNPNSDETGLETAPNSHDTPMDHSPSPSHRQPRTPPLPADNTAGSPRNNQHSMRSMQPAQATQTTQSAQSAPSQPQDQPDNSKRKSGLCSNCDVRMSSTWRQVDIEDNRTVQLCNACGLYYLKHRKMRPKNYWGSVRKPPGTSAKRLKGMLSDQSSSNSTSAAGRAQPAQSSSSTPASDSSMGPSRKSKKSKVVRPSQQQTEEEINIAAALSAAIDRRKQEQENLGKRNGSSYYGFYSTNYAGKVPQNSASSPTLPTHSGNRLGSATSSSPIAKLHIPGSSPLKAYRKDHHKIDNDDDEGDNKENVDPQSKHDPEIDALFATPQKSIIHSDSTLVSGGSPTKWLTKLMASVSRSGNKNNNNGGGALRGFLDSSPSKNYDDMMKDLGLDLMNHLDSGDTAVNSDLPSSPPSFFYLYDDECEKGA</sequence>
<keyword evidence="1" id="KW-0479">Metal-binding</keyword>
<evidence type="ECO:0000256" key="2">
    <source>
        <dbReference type="SAM" id="MobiDB-lite"/>
    </source>
</evidence>
<dbReference type="InterPro" id="IPR000679">
    <property type="entry name" value="Znf_GATA"/>
</dbReference>
<evidence type="ECO:0000259" key="3">
    <source>
        <dbReference type="PROSITE" id="PS50114"/>
    </source>
</evidence>
<feature type="compositionally biased region" description="Low complexity" evidence="2">
    <location>
        <begin position="357"/>
        <end position="390"/>
    </location>
</feature>
<feature type="region of interest" description="Disordered" evidence="2">
    <location>
        <begin position="559"/>
        <end position="578"/>
    </location>
</feature>
<accession>A0A060TBM5</accession>
<dbReference type="PROSITE" id="PS50114">
    <property type="entry name" value="GATA_ZN_FINGER_2"/>
    <property type="match status" value="1"/>
</dbReference>
<dbReference type="PANTHER" id="PTHR39147:SF1">
    <property type="entry name" value="PROTEIN SPT21"/>
    <property type="match status" value="1"/>
</dbReference>
<dbReference type="GO" id="GO:0006357">
    <property type="term" value="P:regulation of transcription by RNA polymerase II"/>
    <property type="evidence" value="ECO:0007669"/>
    <property type="project" value="TreeGrafter"/>
</dbReference>
<feature type="compositionally biased region" description="Polar residues" evidence="2">
    <location>
        <begin position="450"/>
        <end position="476"/>
    </location>
</feature>
<evidence type="ECO:0000313" key="4">
    <source>
        <dbReference type="EMBL" id="CDP38368.1"/>
    </source>
</evidence>
<dbReference type="GO" id="GO:0030466">
    <property type="term" value="P:silent mating-type cassette heterochromatin formation"/>
    <property type="evidence" value="ECO:0007669"/>
    <property type="project" value="TreeGrafter"/>
</dbReference>
<feature type="domain" description="GATA-type" evidence="3">
    <location>
        <begin position="288"/>
        <end position="351"/>
    </location>
</feature>